<dbReference type="CDD" id="cd00067">
    <property type="entry name" value="GAL4"/>
    <property type="match status" value="1"/>
</dbReference>
<feature type="region of interest" description="Disordered" evidence="7">
    <location>
        <begin position="457"/>
        <end position="503"/>
    </location>
</feature>
<dbReference type="InterPro" id="IPR050335">
    <property type="entry name" value="ERT1_acuK_gluconeogen_tf"/>
</dbReference>
<keyword evidence="1" id="KW-0479">Metal-binding</keyword>
<evidence type="ECO:0000256" key="1">
    <source>
        <dbReference type="ARBA" id="ARBA00022723"/>
    </source>
</evidence>
<accession>A0A9W4D3A1</accession>
<keyword evidence="6" id="KW-0539">Nucleus</keyword>
<feature type="region of interest" description="Disordered" evidence="7">
    <location>
        <begin position="545"/>
        <end position="581"/>
    </location>
</feature>
<feature type="region of interest" description="Disordered" evidence="7">
    <location>
        <begin position="40"/>
        <end position="59"/>
    </location>
</feature>
<proteinExistence type="predicted"/>
<feature type="compositionally biased region" description="Polar residues" evidence="7">
    <location>
        <begin position="471"/>
        <end position="496"/>
    </location>
</feature>
<sequence>MQSLLNRQDNLRLPLGERRKKSDLGRFCLDLSWAREVPDSARSRAYPSPPMSGSPTLPSRPNIDACERGHGAYVSGVAGPGVYRGLPTPQLDQSDQRSLAHRIYTPLPEPATSIMFSGPYRSDHMPNSQQHQTQIHTLPHLSQHPEFSAHTTTQPSFTQASYPGTGRPLAPEQVGFTSPKQQRKTKGHVASACVPSQRPCSRCVSNGKEDACVDVQHKKRGRPRLRDERVPRYDGITHGYSNDLMRRPQSFYNQNEPTVSIFGANLQQRPGEYRILKSHGASINNSMPKYSDHNSASDTGIYISPQAPNSRPLAHPEPAYAFLSLDMVIIKSTPSFGETIGTHSIVNRPFQDIVTPNEREKVIRLQRTFEEERREREPNYLPPIYLSKFEEDRVIQAIGFGIEDLGHVRTDRQEMLTFQAPDGQQRTFQVRMGLAKKISTYFIVVLLHIPTSQIYNSPSMSYTRESHSRDSQYGYQSSLQGFSQNSGSSSYPTSPAYSDGRLELPSYRTPCPTGSGIAYNSTGITPFYQPHTRVEYNQPQASYQVPRSELLQGSQSRPNDLQLPPIRDPIPHRDSVKGRLDIGGLLESTDIGSSRG</sequence>
<evidence type="ECO:0000256" key="7">
    <source>
        <dbReference type="SAM" id="MobiDB-lite"/>
    </source>
</evidence>
<evidence type="ECO:0000256" key="6">
    <source>
        <dbReference type="ARBA" id="ARBA00023242"/>
    </source>
</evidence>
<comment type="caution">
    <text evidence="8">The sequence shown here is derived from an EMBL/GenBank/DDBJ whole genome shotgun (WGS) entry which is preliminary data.</text>
</comment>
<evidence type="ECO:0000256" key="3">
    <source>
        <dbReference type="ARBA" id="ARBA00023015"/>
    </source>
</evidence>
<evidence type="ECO:0000256" key="4">
    <source>
        <dbReference type="ARBA" id="ARBA00023125"/>
    </source>
</evidence>
<dbReference type="EMBL" id="CAJHIT010000007">
    <property type="protein sequence ID" value="CAD6503538.1"/>
    <property type="molecule type" value="Genomic_DNA"/>
</dbReference>
<protein>
    <submittedName>
        <fullName evidence="8">BgTH12-03200</fullName>
    </submittedName>
</protein>
<evidence type="ECO:0000256" key="2">
    <source>
        <dbReference type="ARBA" id="ARBA00022833"/>
    </source>
</evidence>
<dbReference type="Proteomes" id="UP000683417">
    <property type="component" value="Unassembled WGS sequence"/>
</dbReference>
<dbReference type="AlphaFoldDB" id="A0A9W4D3A1"/>
<dbReference type="GO" id="GO:0008270">
    <property type="term" value="F:zinc ion binding"/>
    <property type="evidence" value="ECO:0007669"/>
    <property type="project" value="InterPro"/>
</dbReference>
<dbReference type="PANTHER" id="PTHR47659:SF4">
    <property type="entry name" value="ZN(II)2CYS6 TRANSCRIPTION FACTOR (EUROFUNG)"/>
    <property type="match status" value="1"/>
</dbReference>
<keyword evidence="5" id="KW-0804">Transcription</keyword>
<evidence type="ECO:0000313" key="8">
    <source>
        <dbReference type="EMBL" id="CAD6503538.1"/>
    </source>
</evidence>
<keyword evidence="3" id="KW-0805">Transcription regulation</keyword>
<keyword evidence="2" id="KW-0862">Zinc</keyword>
<evidence type="ECO:0000256" key="5">
    <source>
        <dbReference type="ARBA" id="ARBA00023163"/>
    </source>
</evidence>
<organism evidence="8 9">
    <name type="scientific">Blumeria graminis f. sp. triticale</name>
    <dbReference type="NCBI Taxonomy" id="1689686"/>
    <lineage>
        <taxon>Eukaryota</taxon>
        <taxon>Fungi</taxon>
        <taxon>Dikarya</taxon>
        <taxon>Ascomycota</taxon>
        <taxon>Pezizomycotina</taxon>
        <taxon>Leotiomycetes</taxon>
        <taxon>Erysiphales</taxon>
        <taxon>Erysiphaceae</taxon>
        <taxon>Blumeria</taxon>
    </lineage>
</organism>
<dbReference type="GO" id="GO:0000981">
    <property type="term" value="F:DNA-binding transcription factor activity, RNA polymerase II-specific"/>
    <property type="evidence" value="ECO:0007669"/>
    <property type="project" value="InterPro"/>
</dbReference>
<feature type="compositionally biased region" description="Basic and acidic residues" evidence="7">
    <location>
        <begin position="569"/>
        <end position="580"/>
    </location>
</feature>
<keyword evidence="4" id="KW-0238">DNA-binding</keyword>
<name>A0A9W4D3A1_BLUGR</name>
<feature type="compositionally biased region" description="Polar residues" evidence="7">
    <location>
        <begin position="545"/>
        <end position="559"/>
    </location>
</feature>
<reference evidence="8" key="1">
    <citation type="submission" date="2020-10" db="EMBL/GenBank/DDBJ databases">
        <authorList>
            <person name="Muller C M."/>
        </authorList>
    </citation>
    <scope>NUCLEOTIDE SEQUENCE</scope>
    <source>
        <strain evidence="8">THUN-12</strain>
    </source>
</reference>
<dbReference type="GO" id="GO:0003677">
    <property type="term" value="F:DNA binding"/>
    <property type="evidence" value="ECO:0007669"/>
    <property type="project" value="UniProtKB-KW"/>
</dbReference>
<dbReference type="PANTHER" id="PTHR47659">
    <property type="entry name" value="ZN(II)2CYS6 TRANSCRIPTION FACTOR (EUROFUNG)-RELATED"/>
    <property type="match status" value="1"/>
</dbReference>
<evidence type="ECO:0000313" key="9">
    <source>
        <dbReference type="Proteomes" id="UP000683417"/>
    </source>
</evidence>
<gene>
    <name evidence="8" type="ORF">BGTH12_LOCUS4896</name>
</gene>
<dbReference type="InterPro" id="IPR001138">
    <property type="entry name" value="Zn2Cys6_DnaBD"/>
</dbReference>